<dbReference type="Proteomes" id="UP000827092">
    <property type="component" value="Unassembled WGS sequence"/>
</dbReference>
<proteinExistence type="inferred from homology"/>
<evidence type="ECO:0000256" key="2">
    <source>
        <dbReference type="RuleBase" id="RU003616"/>
    </source>
</evidence>
<sequence>ISSSSNSSSDEEECFPEHESMVIKEKDHIFVIYIKMEDFKPEDVAVYIQDNLLLVEGIKAGVSPNSFLRSSRFNWEFNIPDEIDIDSVNSFDILPGRLKIVCPKTFTTAID</sequence>
<dbReference type="AlphaFoldDB" id="A0AAV6TL37"/>
<organism evidence="4 5">
    <name type="scientific">Oedothorax gibbosus</name>
    <dbReference type="NCBI Taxonomy" id="931172"/>
    <lineage>
        <taxon>Eukaryota</taxon>
        <taxon>Metazoa</taxon>
        <taxon>Ecdysozoa</taxon>
        <taxon>Arthropoda</taxon>
        <taxon>Chelicerata</taxon>
        <taxon>Arachnida</taxon>
        <taxon>Araneae</taxon>
        <taxon>Araneomorphae</taxon>
        <taxon>Entelegynae</taxon>
        <taxon>Araneoidea</taxon>
        <taxon>Linyphiidae</taxon>
        <taxon>Erigoninae</taxon>
        <taxon>Oedothorax</taxon>
    </lineage>
</organism>
<dbReference type="CDD" id="cd00298">
    <property type="entry name" value="ACD_sHsps_p23-like"/>
    <property type="match status" value="1"/>
</dbReference>
<name>A0AAV6TL37_9ARAC</name>
<keyword evidence="5" id="KW-1185">Reference proteome</keyword>
<evidence type="ECO:0000256" key="1">
    <source>
        <dbReference type="PROSITE-ProRule" id="PRU00285"/>
    </source>
</evidence>
<dbReference type="Pfam" id="PF00011">
    <property type="entry name" value="HSP20"/>
    <property type="match status" value="1"/>
</dbReference>
<feature type="non-terminal residue" evidence="4">
    <location>
        <position position="1"/>
    </location>
</feature>
<reference evidence="4 5" key="1">
    <citation type="journal article" date="2022" name="Nat. Ecol. Evol.">
        <title>A masculinizing supergene underlies an exaggerated male reproductive morph in a spider.</title>
        <authorList>
            <person name="Hendrickx F."/>
            <person name="De Corte Z."/>
            <person name="Sonet G."/>
            <person name="Van Belleghem S.M."/>
            <person name="Kostlbacher S."/>
            <person name="Vangestel C."/>
        </authorList>
    </citation>
    <scope>NUCLEOTIDE SEQUENCE [LARGE SCALE GENOMIC DNA]</scope>
    <source>
        <strain evidence="4">W744_W776</strain>
    </source>
</reference>
<dbReference type="EMBL" id="JAFNEN010002754">
    <property type="protein sequence ID" value="KAG8172401.1"/>
    <property type="molecule type" value="Genomic_DNA"/>
</dbReference>
<evidence type="ECO:0000259" key="3">
    <source>
        <dbReference type="PROSITE" id="PS01031"/>
    </source>
</evidence>
<dbReference type="Gene3D" id="2.60.40.790">
    <property type="match status" value="1"/>
</dbReference>
<evidence type="ECO:0000313" key="4">
    <source>
        <dbReference type="EMBL" id="KAG8172401.1"/>
    </source>
</evidence>
<dbReference type="SUPFAM" id="SSF49764">
    <property type="entry name" value="HSP20-like chaperones"/>
    <property type="match status" value="1"/>
</dbReference>
<comment type="similarity">
    <text evidence="1 2">Belongs to the small heat shock protein (HSP20) family.</text>
</comment>
<gene>
    <name evidence="4" type="ORF">JTE90_006875</name>
</gene>
<evidence type="ECO:0000313" key="5">
    <source>
        <dbReference type="Proteomes" id="UP000827092"/>
    </source>
</evidence>
<accession>A0AAV6TL37</accession>
<protein>
    <recommendedName>
        <fullName evidence="3">SHSP domain-containing protein</fullName>
    </recommendedName>
</protein>
<dbReference type="InterPro" id="IPR008978">
    <property type="entry name" value="HSP20-like_chaperone"/>
</dbReference>
<dbReference type="PROSITE" id="PS01031">
    <property type="entry name" value="SHSP"/>
    <property type="match status" value="1"/>
</dbReference>
<dbReference type="InterPro" id="IPR002068">
    <property type="entry name" value="A-crystallin/Hsp20_dom"/>
</dbReference>
<comment type="caution">
    <text evidence="4">The sequence shown here is derived from an EMBL/GenBank/DDBJ whole genome shotgun (WGS) entry which is preliminary data.</text>
</comment>
<feature type="domain" description="SHSP" evidence="3">
    <location>
        <begin position="12"/>
        <end position="111"/>
    </location>
</feature>